<dbReference type="Proteomes" id="UP001215398">
    <property type="component" value="Unassembled WGS sequence"/>
</dbReference>
<dbReference type="PROSITE" id="PS01124">
    <property type="entry name" value="HTH_ARAC_FAMILY_2"/>
    <property type="match status" value="1"/>
</dbReference>
<evidence type="ECO:0000256" key="3">
    <source>
        <dbReference type="ARBA" id="ARBA00023163"/>
    </source>
</evidence>
<keyword evidence="1" id="KW-0805">Transcription regulation</keyword>
<gene>
    <name evidence="5" type="ORF">PQG98_07930</name>
</gene>
<evidence type="ECO:0000313" key="6">
    <source>
        <dbReference type="Proteomes" id="UP001215398"/>
    </source>
</evidence>
<keyword evidence="2" id="KW-0238">DNA-binding</keyword>
<dbReference type="PANTHER" id="PTHR43280">
    <property type="entry name" value="ARAC-FAMILY TRANSCRIPTIONAL REGULATOR"/>
    <property type="match status" value="1"/>
</dbReference>
<keyword evidence="6" id="KW-1185">Reference proteome</keyword>
<keyword evidence="3" id="KW-0804">Transcription</keyword>
<dbReference type="Gene3D" id="1.10.10.60">
    <property type="entry name" value="Homeodomain-like"/>
    <property type="match status" value="1"/>
</dbReference>
<evidence type="ECO:0000256" key="1">
    <source>
        <dbReference type="ARBA" id="ARBA00023015"/>
    </source>
</evidence>
<dbReference type="InterPro" id="IPR009057">
    <property type="entry name" value="Homeodomain-like_sf"/>
</dbReference>
<dbReference type="PANTHER" id="PTHR43280:SF32">
    <property type="entry name" value="TRANSCRIPTIONAL REGULATORY PROTEIN"/>
    <property type="match status" value="1"/>
</dbReference>
<comment type="caution">
    <text evidence="5">The sequence shown here is derived from an EMBL/GenBank/DDBJ whole genome shotgun (WGS) entry which is preliminary data.</text>
</comment>
<dbReference type="RefSeq" id="WP_272720198.1">
    <property type="nucleotide sequence ID" value="NZ_JAQPYS010000049.1"/>
</dbReference>
<evidence type="ECO:0000313" key="5">
    <source>
        <dbReference type="EMBL" id="MDC7136269.1"/>
    </source>
</evidence>
<protein>
    <submittedName>
        <fullName evidence="5">Helix-turn-helix domain-containing protein</fullName>
    </submittedName>
</protein>
<sequence length="282" mass="32806">MIDIKYSSFIPERNSAVGTTDLGRCVGNRIDIAGCIILLVQSGYAIISVNSRRCALRRGDLLILFYDDVTVLNKRSALFSACFITLDYKHIEDTICKMAASDFWYLHYYESPVYHASAEEWRLLDGWWRQMEWFDCRKDTALRDALLASGFHVFLSAAEATITELSSKPQPDTRSRKLVVDFYKLLARHCRQHRDVAFYADALCITTTYLYKVCRKVLGFSPKEEIDQQIVFEIKNYLTNTDLPIKRIAEELHFEDASYMCRYFRRLTGVSLADYRNEQTRL</sequence>
<name>A0ABT5H6Z8_9BACE</name>
<reference evidence="5 6" key="1">
    <citation type="submission" date="2023-01" db="EMBL/GenBank/DDBJ databases">
        <title>Exploring GABA producing Bacteroides strains toward improving mental health.</title>
        <authorList>
            <person name="Yousuf B."/>
            <person name="Bouhlel N.E."/>
            <person name="Mottawea W."/>
            <person name="Hammami R."/>
        </authorList>
    </citation>
    <scope>NUCLEOTIDE SEQUENCE [LARGE SCALE GENOMIC DNA]</scope>
    <source>
        <strain evidence="5 6">UO.H1054</strain>
    </source>
</reference>
<evidence type="ECO:0000259" key="4">
    <source>
        <dbReference type="PROSITE" id="PS01124"/>
    </source>
</evidence>
<accession>A0ABT5H6Z8</accession>
<dbReference type="SUPFAM" id="SSF46689">
    <property type="entry name" value="Homeodomain-like"/>
    <property type="match status" value="1"/>
</dbReference>
<dbReference type="EMBL" id="JAQPYS010000049">
    <property type="protein sequence ID" value="MDC7136269.1"/>
    <property type="molecule type" value="Genomic_DNA"/>
</dbReference>
<feature type="domain" description="HTH araC/xylS-type" evidence="4">
    <location>
        <begin position="180"/>
        <end position="278"/>
    </location>
</feature>
<proteinExistence type="predicted"/>
<organism evidence="5 6">
    <name type="scientific">Bacteroides zhangwenhongii</name>
    <dbReference type="NCBI Taxonomy" id="2650157"/>
    <lineage>
        <taxon>Bacteria</taxon>
        <taxon>Pseudomonadati</taxon>
        <taxon>Bacteroidota</taxon>
        <taxon>Bacteroidia</taxon>
        <taxon>Bacteroidales</taxon>
        <taxon>Bacteroidaceae</taxon>
        <taxon>Bacteroides</taxon>
    </lineage>
</organism>
<dbReference type="InterPro" id="IPR018060">
    <property type="entry name" value="HTH_AraC"/>
</dbReference>
<dbReference type="Pfam" id="PF12833">
    <property type="entry name" value="HTH_18"/>
    <property type="match status" value="1"/>
</dbReference>
<evidence type="ECO:0000256" key="2">
    <source>
        <dbReference type="ARBA" id="ARBA00023125"/>
    </source>
</evidence>
<dbReference type="SMART" id="SM00342">
    <property type="entry name" value="HTH_ARAC"/>
    <property type="match status" value="1"/>
</dbReference>